<dbReference type="InterPro" id="IPR052535">
    <property type="entry name" value="Bacilysin_H2HPP_isomerase"/>
</dbReference>
<dbReference type="Proteomes" id="UP000198531">
    <property type="component" value="Unassembled WGS sequence"/>
</dbReference>
<organism evidence="2 3">
    <name type="scientific">Halogeometricum rufum</name>
    <dbReference type="NCBI Taxonomy" id="553469"/>
    <lineage>
        <taxon>Archaea</taxon>
        <taxon>Methanobacteriati</taxon>
        <taxon>Methanobacteriota</taxon>
        <taxon>Stenosarchaea group</taxon>
        <taxon>Halobacteria</taxon>
        <taxon>Halobacteriales</taxon>
        <taxon>Haloferacaceae</taxon>
        <taxon>Halogeometricum</taxon>
    </lineage>
</organism>
<dbReference type="PANTHER" id="PTHR40112">
    <property type="entry name" value="H2HPP ISOMERASE"/>
    <property type="match status" value="1"/>
</dbReference>
<dbReference type="EMBL" id="FOYT01000002">
    <property type="protein sequence ID" value="SFR58687.1"/>
    <property type="molecule type" value="Genomic_DNA"/>
</dbReference>
<proteinExistence type="predicted"/>
<dbReference type="SUPFAM" id="SSF51182">
    <property type="entry name" value="RmlC-like cupins"/>
    <property type="match status" value="1"/>
</dbReference>
<dbReference type="InterPro" id="IPR013096">
    <property type="entry name" value="Cupin_2"/>
</dbReference>
<dbReference type="AlphaFoldDB" id="A0A1I6HW86"/>
<sequence>MERVSTDSVEAVEAVPDVHLSVLAGSDRVNVQHFRIEPGATVPAHSHDQEQVGYVVSGELTFVVGEDEREVVVGPGDSYALDADELHGAENRGDVPVEGLDVFSPPRRMADWGEGE</sequence>
<dbReference type="STRING" id="553469.SAMN04487947_2579"/>
<reference evidence="3" key="1">
    <citation type="submission" date="2016-10" db="EMBL/GenBank/DDBJ databases">
        <authorList>
            <person name="Varghese N."/>
            <person name="Submissions S."/>
        </authorList>
    </citation>
    <scope>NUCLEOTIDE SEQUENCE [LARGE SCALE GENOMIC DNA]</scope>
    <source>
        <strain evidence="3">CGMCC 1.7736</strain>
    </source>
</reference>
<name>A0A1I6HW86_9EURY</name>
<dbReference type="PANTHER" id="PTHR40112:SF1">
    <property type="entry name" value="H2HPP ISOMERASE"/>
    <property type="match status" value="1"/>
</dbReference>
<protein>
    <submittedName>
        <fullName evidence="2">Mannose-6-phosphate isomerase, cupin superfamily</fullName>
    </submittedName>
</protein>
<dbReference type="GO" id="GO:0016853">
    <property type="term" value="F:isomerase activity"/>
    <property type="evidence" value="ECO:0007669"/>
    <property type="project" value="UniProtKB-KW"/>
</dbReference>
<dbReference type="InterPro" id="IPR014710">
    <property type="entry name" value="RmlC-like_jellyroll"/>
</dbReference>
<evidence type="ECO:0000259" key="1">
    <source>
        <dbReference type="Pfam" id="PF07883"/>
    </source>
</evidence>
<keyword evidence="2" id="KW-0413">Isomerase</keyword>
<dbReference type="Gene3D" id="2.60.120.10">
    <property type="entry name" value="Jelly Rolls"/>
    <property type="match status" value="1"/>
</dbReference>
<gene>
    <name evidence="2" type="ORF">SAMN04487947_2579</name>
</gene>
<accession>A0A1I6HW86</accession>
<dbReference type="OrthoDB" id="114121at2157"/>
<feature type="domain" description="Cupin type-2" evidence="1">
    <location>
        <begin position="33"/>
        <end position="103"/>
    </location>
</feature>
<keyword evidence="3" id="KW-1185">Reference proteome</keyword>
<evidence type="ECO:0000313" key="2">
    <source>
        <dbReference type="EMBL" id="SFR58687.1"/>
    </source>
</evidence>
<dbReference type="RefSeq" id="WP_089808222.1">
    <property type="nucleotide sequence ID" value="NZ_FOYT01000002.1"/>
</dbReference>
<dbReference type="InterPro" id="IPR011051">
    <property type="entry name" value="RmlC_Cupin_sf"/>
</dbReference>
<evidence type="ECO:0000313" key="3">
    <source>
        <dbReference type="Proteomes" id="UP000198531"/>
    </source>
</evidence>
<dbReference type="CDD" id="cd02238">
    <property type="entry name" value="cupin_KdgF"/>
    <property type="match status" value="1"/>
</dbReference>
<dbReference type="Pfam" id="PF07883">
    <property type="entry name" value="Cupin_2"/>
    <property type="match status" value="1"/>
</dbReference>